<dbReference type="Proteomes" id="UP000179183">
    <property type="component" value="Unassembled WGS sequence"/>
</dbReference>
<evidence type="ECO:0000256" key="5">
    <source>
        <dbReference type="HAMAP-Rule" id="MF_00402"/>
    </source>
</evidence>
<dbReference type="SUPFAM" id="SSF50104">
    <property type="entry name" value="Translation proteins SH3-like domain"/>
    <property type="match status" value="1"/>
</dbReference>
<dbReference type="GO" id="GO:0003735">
    <property type="term" value="F:structural constituent of ribosome"/>
    <property type="evidence" value="ECO:0007669"/>
    <property type="project" value="InterPro"/>
</dbReference>
<dbReference type="GO" id="GO:0006412">
    <property type="term" value="P:translation"/>
    <property type="evidence" value="ECO:0007669"/>
    <property type="project" value="UniProtKB-UniRule"/>
</dbReference>
<dbReference type="PANTHER" id="PTHR15680">
    <property type="entry name" value="RIBOSOMAL PROTEIN L19"/>
    <property type="match status" value="1"/>
</dbReference>
<evidence type="ECO:0000313" key="8">
    <source>
        <dbReference type="EMBL" id="OGZ67131.1"/>
    </source>
</evidence>
<dbReference type="AlphaFoldDB" id="A0A1G2HY62"/>
<dbReference type="PANTHER" id="PTHR15680:SF9">
    <property type="entry name" value="LARGE RIBOSOMAL SUBUNIT PROTEIN BL19M"/>
    <property type="match status" value="1"/>
</dbReference>
<protein>
    <recommendedName>
        <fullName evidence="4 5">Large ribosomal subunit protein bL19</fullName>
    </recommendedName>
</protein>
<comment type="function">
    <text evidence="5 6">This protein is located at the 30S-50S ribosomal subunit interface and may play a role in the structure and function of the aminoacyl-tRNA binding site.</text>
</comment>
<keyword evidence="3 5" id="KW-0687">Ribonucleoprotein</keyword>
<evidence type="ECO:0000256" key="7">
    <source>
        <dbReference type="SAM" id="MobiDB-lite"/>
    </source>
</evidence>
<keyword evidence="2 5" id="KW-0689">Ribosomal protein</keyword>
<dbReference type="InterPro" id="IPR001857">
    <property type="entry name" value="Ribosomal_bL19"/>
</dbReference>
<proteinExistence type="inferred from homology"/>
<dbReference type="EMBL" id="MHOQ01000011">
    <property type="protein sequence ID" value="OGZ67131.1"/>
    <property type="molecule type" value="Genomic_DNA"/>
</dbReference>
<dbReference type="Gene3D" id="2.30.30.790">
    <property type="match status" value="1"/>
</dbReference>
<comment type="caution">
    <text evidence="8">The sequence shown here is derived from an EMBL/GenBank/DDBJ whole genome shotgun (WGS) entry which is preliminary data.</text>
</comment>
<comment type="similarity">
    <text evidence="1 5 6">Belongs to the bacterial ribosomal protein bL19 family.</text>
</comment>
<organism evidence="8 9">
    <name type="scientific">Candidatus Staskawiczbacteria bacterium RIFCSPHIGHO2_02_FULL_33_16</name>
    <dbReference type="NCBI Taxonomy" id="1802204"/>
    <lineage>
        <taxon>Bacteria</taxon>
        <taxon>Candidatus Staskawicziibacteriota</taxon>
    </lineage>
</organism>
<dbReference type="InterPro" id="IPR018257">
    <property type="entry name" value="Ribosomal_bL19_CS"/>
</dbReference>
<dbReference type="PRINTS" id="PR00061">
    <property type="entry name" value="RIBOSOMALL19"/>
</dbReference>
<evidence type="ECO:0000256" key="2">
    <source>
        <dbReference type="ARBA" id="ARBA00022980"/>
    </source>
</evidence>
<reference evidence="8 9" key="1">
    <citation type="journal article" date="2016" name="Nat. Commun.">
        <title>Thousands of microbial genomes shed light on interconnected biogeochemical processes in an aquifer system.</title>
        <authorList>
            <person name="Anantharaman K."/>
            <person name="Brown C.T."/>
            <person name="Hug L.A."/>
            <person name="Sharon I."/>
            <person name="Castelle C.J."/>
            <person name="Probst A.J."/>
            <person name="Thomas B.C."/>
            <person name="Singh A."/>
            <person name="Wilkins M.J."/>
            <person name="Karaoz U."/>
            <person name="Brodie E.L."/>
            <person name="Williams K.H."/>
            <person name="Hubbard S.S."/>
            <person name="Banfield J.F."/>
        </authorList>
    </citation>
    <scope>NUCLEOTIDE SEQUENCE [LARGE SCALE GENOMIC DNA]</scope>
</reference>
<dbReference type="InterPro" id="IPR038657">
    <property type="entry name" value="Ribosomal_bL19_sf"/>
</dbReference>
<evidence type="ECO:0000256" key="6">
    <source>
        <dbReference type="RuleBase" id="RU000559"/>
    </source>
</evidence>
<evidence type="ECO:0000313" key="9">
    <source>
        <dbReference type="Proteomes" id="UP000179183"/>
    </source>
</evidence>
<accession>A0A1G2HY62</accession>
<dbReference type="GO" id="GO:0022625">
    <property type="term" value="C:cytosolic large ribosomal subunit"/>
    <property type="evidence" value="ECO:0007669"/>
    <property type="project" value="TreeGrafter"/>
</dbReference>
<dbReference type="HAMAP" id="MF_00402">
    <property type="entry name" value="Ribosomal_bL19"/>
    <property type="match status" value="1"/>
</dbReference>
<dbReference type="PROSITE" id="PS01015">
    <property type="entry name" value="RIBOSOMAL_L19"/>
    <property type="match status" value="1"/>
</dbReference>
<sequence>MSTLTEKFNTPHLKKNPDIRPGDIVKVHQKIKEGDKQRIQIFEGVVIARKHGKGISSTITVRKVVEGIGVERIFPVNSPSIEKIEVVKSSKVRRAKLYYLRTAKGAKAKLKNKDLSVAIAPEETLATETSVENPDIALQEPAPEKSE</sequence>
<gene>
    <name evidence="5" type="primary">rplS</name>
    <name evidence="8" type="ORF">A3D34_02575</name>
</gene>
<evidence type="ECO:0000256" key="3">
    <source>
        <dbReference type="ARBA" id="ARBA00023274"/>
    </source>
</evidence>
<name>A0A1G2HY62_9BACT</name>
<evidence type="ECO:0000256" key="4">
    <source>
        <dbReference type="ARBA" id="ARBA00035171"/>
    </source>
</evidence>
<feature type="region of interest" description="Disordered" evidence="7">
    <location>
        <begin position="124"/>
        <end position="147"/>
    </location>
</feature>
<evidence type="ECO:0000256" key="1">
    <source>
        <dbReference type="ARBA" id="ARBA00005781"/>
    </source>
</evidence>
<dbReference type="InterPro" id="IPR008991">
    <property type="entry name" value="Translation_prot_SH3-like_sf"/>
</dbReference>
<dbReference type="NCBIfam" id="TIGR01024">
    <property type="entry name" value="rplS_bact"/>
    <property type="match status" value="1"/>
</dbReference>
<dbReference type="Pfam" id="PF01245">
    <property type="entry name" value="Ribosomal_L19"/>
    <property type="match status" value="1"/>
</dbReference>